<keyword evidence="10 16" id="KW-0326">Glycosidase</keyword>
<evidence type="ECO:0000256" key="17">
    <source>
        <dbReference type="SAM" id="SignalP"/>
    </source>
</evidence>
<organism evidence="19 20">
    <name type="scientific">Capsaspora owczarzaki (strain ATCC 30864)</name>
    <dbReference type="NCBI Taxonomy" id="595528"/>
    <lineage>
        <taxon>Eukaryota</taxon>
        <taxon>Filasterea</taxon>
        <taxon>Capsaspora</taxon>
    </lineage>
</organism>
<dbReference type="Proteomes" id="UP000008743">
    <property type="component" value="Unassembled WGS sequence"/>
</dbReference>
<evidence type="ECO:0000256" key="14">
    <source>
        <dbReference type="ARBA" id="ARBA00038929"/>
    </source>
</evidence>
<comment type="catalytic activity">
    <reaction evidence="12">
        <text>Successive hydrolysis of beta-D-glucose units from the non-reducing ends of (1-&gt;3)-beta-D-glucans, releasing alpha-glucose.</text>
        <dbReference type="EC" id="3.2.1.58"/>
    </reaction>
</comment>
<comment type="function">
    <text evidence="13">Glucosidase involved in the degradation of cellulosic biomass. Active on lichenan.</text>
</comment>
<evidence type="ECO:0000256" key="6">
    <source>
        <dbReference type="ARBA" id="ARBA00022968"/>
    </source>
</evidence>
<keyword evidence="8" id="KW-0472">Membrane</keyword>
<feature type="chain" id="PRO_5002270418" description="glucan 1,3-beta-glucosidase" evidence="17">
    <location>
        <begin position="30"/>
        <end position="448"/>
    </location>
</feature>
<reference evidence="20" key="1">
    <citation type="submission" date="2011-02" db="EMBL/GenBank/DDBJ databases">
        <title>The Genome Sequence of Capsaspora owczarzaki ATCC 30864.</title>
        <authorList>
            <person name="Russ C."/>
            <person name="Cuomo C."/>
            <person name="Burger G."/>
            <person name="Gray M.W."/>
            <person name="Holland P.W.H."/>
            <person name="King N."/>
            <person name="Lang F.B.F."/>
            <person name="Roger A.J."/>
            <person name="Ruiz-Trillo I."/>
            <person name="Young S.K."/>
            <person name="Zeng Q."/>
            <person name="Gargeya S."/>
            <person name="Alvarado L."/>
            <person name="Berlin A."/>
            <person name="Chapman S.B."/>
            <person name="Chen Z."/>
            <person name="Freedman E."/>
            <person name="Gellesch M."/>
            <person name="Goldberg J."/>
            <person name="Griggs A."/>
            <person name="Gujja S."/>
            <person name="Heilman E."/>
            <person name="Heiman D."/>
            <person name="Howarth C."/>
            <person name="Mehta T."/>
            <person name="Neiman D."/>
            <person name="Pearson M."/>
            <person name="Roberts A."/>
            <person name="Saif S."/>
            <person name="Shea T."/>
            <person name="Shenoy N."/>
            <person name="Sisk P."/>
            <person name="Stolte C."/>
            <person name="Sykes S."/>
            <person name="White J."/>
            <person name="Yandava C."/>
            <person name="Haas B."/>
            <person name="Nusbaum C."/>
            <person name="Birren B."/>
        </authorList>
    </citation>
    <scope>NUCLEOTIDE SEQUENCE</scope>
    <source>
        <strain evidence="20">ATCC 30864</strain>
    </source>
</reference>
<dbReference type="PANTHER" id="PTHR31297">
    <property type="entry name" value="GLUCAN ENDO-1,6-BETA-GLUCOSIDASE B"/>
    <property type="match status" value="1"/>
</dbReference>
<dbReference type="eggNOG" id="ENOG502QPYU">
    <property type="taxonomic scope" value="Eukaryota"/>
</dbReference>
<feature type="domain" description="Glycoside hydrolase family 5" evidence="18">
    <location>
        <begin position="121"/>
        <end position="348"/>
    </location>
</feature>
<dbReference type="GO" id="GO:0009986">
    <property type="term" value="C:cell surface"/>
    <property type="evidence" value="ECO:0007669"/>
    <property type="project" value="TreeGrafter"/>
</dbReference>
<evidence type="ECO:0000256" key="7">
    <source>
        <dbReference type="ARBA" id="ARBA00022989"/>
    </source>
</evidence>
<dbReference type="EMBL" id="KE346370">
    <property type="protein sequence ID" value="KJE95974.1"/>
    <property type="molecule type" value="Genomic_DNA"/>
</dbReference>
<dbReference type="FunCoup" id="A0A0D2X4F6">
    <property type="interactions" value="14"/>
</dbReference>
<comment type="subcellular location">
    <subcellularLocation>
        <location evidence="1">Cell membrane</location>
        <topology evidence="1">Single-pass type II membrane protein</topology>
    </subcellularLocation>
</comment>
<dbReference type="Pfam" id="PF00150">
    <property type="entry name" value="Cellulase"/>
    <property type="match status" value="1"/>
</dbReference>
<dbReference type="STRING" id="595528.A0A0D2X4F6"/>
<keyword evidence="6" id="KW-0735">Signal-anchor</keyword>
<dbReference type="GO" id="GO:0005886">
    <property type="term" value="C:plasma membrane"/>
    <property type="evidence" value="ECO:0007669"/>
    <property type="project" value="UniProtKB-SubCell"/>
</dbReference>
<dbReference type="RefSeq" id="XP_004345101.2">
    <property type="nucleotide sequence ID" value="XM_004345051.2"/>
</dbReference>
<keyword evidence="11" id="KW-0961">Cell wall biogenesis/degradation</keyword>
<dbReference type="InterPro" id="IPR017853">
    <property type="entry name" value="GH"/>
</dbReference>
<dbReference type="PhylomeDB" id="A0A0D2X4F6"/>
<evidence type="ECO:0000256" key="10">
    <source>
        <dbReference type="ARBA" id="ARBA00023295"/>
    </source>
</evidence>
<evidence type="ECO:0000256" key="2">
    <source>
        <dbReference type="ARBA" id="ARBA00005641"/>
    </source>
</evidence>
<dbReference type="InParanoid" id="A0A0D2X4F6"/>
<dbReference type="GO" id="GO:0005576">
    <property type="term" value="C:extracellular region"/>
    <property type="evidence" value="ECO:0007669"/>
    <property type="project" value="TreeGrafter"/>
</dbReference>
<gene>
    <name evidence="19" type="ORF">CAOG_006352</name>
</gene>
<proteinExistence type="inferred from homology"/>
<evidence type="ECO:0000256" key="9">
    <source>
        <dbReference type="ARBA" id="ARBA00023180"/>
    </source>
</evidence>
<evidence type="ECO:0000256" key="5">
    <source>
        <dbReference type="ARBA" id="ARBA00022801"/>
    </source>
</evidence>
<evidence type="ECO:0000256" key="12">
    <source>
        <dbReference type="ARBA" id="ARBA00036824"/>
    </source>
</evidence>
<dbReference type="GO" id="GO:0004338">
    <property type="term" value="F:glucan exo-1,3-beta-glucosidase activity"/>
    <property type="evidence" value="ECO:0007669"/>
    <property type="project" value="UniProtKB-EC"/>
</dbReference>
<evidence type="ECO:0000256" key="8">
    <source>
        <dbReference type="ARBA" id="ARBA00023136"/>
    </source>
</evidence>
<keyword evidence="4" id="KW-0812">Transmembrane</keyword>
<evidence type="ECO:0000256" key="1">
    <source>
        <dbReference type="ARBA" id="ARBA00004401"/>
    </source>
</evidence>
<dbReference type="OrthoDB" id="62120at2759"/>
<dbReference type="SUPFAM" id="SSF51445">
    <property type="entry name" value="(Trans)glycosidases"/>
    <property type="match status" value="1"/>
</dbReference>
<evidence type="ECO:0000256" key="3">
    <source>
        <dbReference type="ARBA" id="ARBA00022475"/>
    </source>
</evidence>
<keyword evidence="7" id="KW-1133">Transmembrane helix</keyword>
<dbReference type="GO" id="GO:0009251">
    <property type="term" value="P:glucan catabolic process"/>
    <property type="evidence" value="ECO:0007669"/>
    <property type="project" value="TreeGrafter"/>
</dbReference>
<evidence type="ECO:0000256" key="11">
    <source>
        <dbReference type="ARBA" id="ARBA00023316"/>
    </source>
</evidence>
<comment type="similarity">
    <text evidence="2 16">Belongs to the glycosyl hydrolase 5 (cellulase A) family.</text>
</comment>
<evidence type="ECO:0000259" key="18">
    <source>
        <dbReference type="Pfam" id="PF00150"/>
    </source>
</evidence>
<name>A0A0D2X4F6_CAPO3</name>
<dbReference type="InterPro" id="IPR050386">
    <property type="entry name" value="Glycosyl_hydrolase_5"/>
</dbReference>
<sequence length="448" mass="50811">MLSSVRNRLAPSVVAVLAAVLLCCRATTAVSYTPADQQPTRFMHIDLNGAAAGGADAYADNAVPYRGVCLGGWFVLEPWIVPSLFNPHINGTFNNHSVWDEYSLVNYIGMKDATPMMLEHWDTWITEADIAEVAQAGITDVRLPVGYWMLNPLPNETWVPGETYFFDRFLGWARKYNIRVLLDLHGAPGSQNGQDHSGHRGPLDWDTDLTVQTLKMFILYIRDHGFTDVIHAIELVNEPWWSVDPKIVQDFYVNAYSAIRQSSPSFTNTLNIVFHDNFNMNAWGGIMEPPAYTNLFQDSHQYHCFDNSLLAMDYAGHLNYTCNNTRPAIVTANKYHPTFMGEWSLATTDCPQWANGFLNGNRWEGTLSPGDPVFGKCTGNFGTDVTQFTPDYRAFLRQFTEMQMDAYEAASGWYFWTLKTESAPQWDFLMGLREGWIPNPVTKREYHC</sequence>
<dbReference type="InterPro" id="IPR001547">
    <property type="entry name" value="Glyco_hydro_5"/>
</dbReference>
<feature type="signal peptide" evidence="17">
    <location>
        <begin position="1"/>
        <end position="29"/>
    </location>
</feature>
<evidence type="ECO:0000256" key="15">
    <source>
        <dbReference type="ARBA" id="ARBA00041260"/>
    </source>
</evidence>
<dbReference type="AlphaFoldDB" id="A0A0D2X4F6"/>
<evidence type="ECO:0000256" key="16">
    <source>
        <dbReference type="RuleBase" id="RU361153"/>
    </source>
</evidence>
<dbReference type="GO" id="GO:0071555">
    <property type="term" value="P:cell wall organization"/>
    <property type="evidence" value="ECO:0007669"/>
    <property type="project" value="UniProtKB-KW"/>
</dbReference>
<evidence type="ECO:0000313" key="19">
    <source>
        <dbReference type="EMBL" id="KJE95974.1"/>
    </source>
</evidence>
<dbReference type="PANTHER" id="PTHR31297:SF34">
    <property type="entry name" value="GLUCAN 1,3-BETA-GLUCOSIDASE 2"/>
    <property type="match status" value="1"/>
</dbReference>
<evidence type="ECO:0000313" key="20">
    <source>
        <dbReference type="Proteomes" id="UP000008743"/>
    </source>
</evidence>
<evidence type="ECO:0000256" key="4">
    <source>
        <dbReference type="ARBA" id="ARBA00022692"/>
    </source>
</evidence>
<keyword evidence="17" id="KW-0732">Signal</keyword>
<keyword evidence="20" id="KW-1185">Reference proteome</keyword>
<dbReference type="Gene3D" id="3.20.20.80">
    <property type="entry name" value="Glycosidases"/>
    <property type="match status" value="1"/>
</dbReference>
<keyword evidence="9" id="KW-0325">Glycoprotein</keyword>
<dbReference type="EC" id="3.2.1.58" evidence="14"/>
<keyword evidence="5 16" id="KW-0378">Hydrolase</keyword>
<evidence type="ECO:0000256" key="13">
    <source>
        <dbReference type="ARBA" id="ARBA00037126"/>
    </source>
</evidence>
<protein>
    <recommendedName>
        <fullName evidence="14">glucan 1,3-beta-glucosidase</fullName>
        <ecNumber evidence="14">3.2.1.58</ecNumber>
    </recommendedName>
    <alternativeName>
        <fullName evidence="15">Exo-1,3-beta-glucanase D</fullName>
    </alternativeName>
</protein>
<keyword evidence="3" id="KW-1003">Cell membrane</keyword>
<accession>A0A0D2X4F6</accession>